<feature type="transmembrane region" description="Helical" evidence="1">
    <location>
        <begin position="75"/>
        <end position="94"/>
    </location>
</feature>
<proteinExistence type="predicted"/>
<feature type="transmembrane region" description="Helical" evidence="1">
    <location>
        <begin position="40"/>
        <end position="63"/>
    </location>
</feature>
<feature type="transmembrane region" description="Helical" evidence="1">
    <location>
        <begin position="12"/>
        <end position="34"/>
    </location>
</feature>
<dbReference type="AlphaFoldDB" id="A0A510JK71"/>
<evidence type="ECO:0000256" key="1">
    <source>
        <dbReference type="SAM" id="Phobius"/>
    </source>
</evidence>
<evidence type="ECO:0000313" key="3">
    <source>
        <dbReference type="Proteomes" id="UP000321892"/>
    </source>
</evidence>
<sequence>MKENLIKILLTVLFTVIYFFLQQKLSIIFLLLWIEILVSFGKSIVVALISMLIIIMFFFYFGYLSRNFLVKLNKILLGVLMSIILIYFLYNIFYQENQFIPGIEEFNITYIILHISYTIGLFLDKKIIIKHKN</sequence>
<keyword evidence="1" id="KW-0812">Transmembrane</keyword>
<dbReference type="KEGG" id="lhf:JCM16775_2455"/>
<reference evidence="2 3" key="1">
    <citation type="submission" date="2019-07" db="EMBL/GenBank/DDBJ databases">
        <title>Complete Genome Sequence of Leptotrichia hofstadii Strain JCM16775.</title>
        <authorList>
            <person name="Watanabe S."/>
            <person name="Cui L."/>
        </authorList>
    </citation>
    <scope>NUCLEOTIDE SEQUENCE [LARGE SCALE GENOMIC DNA]</scope>
    <source>
        <strain evidence="2 3">JCM16775</strain>
    </source>
</reference>
<name>A0A510JK71_9FUSO</name>
<accession>A0A510JK71</accession>
<protein>
    <submittedName>
        <fullName evidence="2">Uncharacterized protein</fullName>
    </submittedName>
</protein>
<dbReference type="Proteomes" id="UP000321892">
    <property type="component" value="Chromosome"/>
</dbReference>
<keyword evidence="1" id="KW-0472">Membrane</keyword>
<keyword evidence="1" id="KW-1133">Transmembrane helix</keyword>
<evidence type="ECO:0000313" key="2">
    <source>
        <dbReference type="EMBL" id="BBM39718.1"/>
    </source>
</evidence>
<feature type="transmembrane region" description="Helical" evidence="1">
    <location>
        <begin position="106"/>
        <end position="123"/>
    </location>
</feature>
<gene>
    <name evidence="2" type="ORF">JCM16775_2455</name>
</gene>
<dbReference type="EMBL" id="AP019823">
    <property type="protein sequence ID" value="BBM39718.1"/>
    <property type="molecule type" value="Genomic_DNA"/>
</dbReference>
<keyword evidence="3" id="KW-1185">Reference proteome</keyword>
<organism evidence="2 3">
    <name type="scientific">Leptotrichia hofstadii</name>
    <dbReference type="NCBI Taxonomy" id="157688"/>
    <lineage>
        <taxon>Bacteria</taxon>
        <taxon>Fusobacteriati</taxon>
        <taxon>Fusobacteriota</taxon>
        <taxon>Fusobacteriia</taxon>
        <taxon>Fusobacteriales</taxon>
        <taxon>Leptotrichiaceae</taxon>
        <taxon>Leptotrichia</taxon>
    </lineage>
</organism>